<organism evidence="1">
    <name type="scientific">Cupriavidus oxalaticus</name>
    <dbReference type="NCBI Taxonomy" id="96344"/>
    <lineage>
        <taxon>Bacteria</taxon>
        <taxon>Pseudomonadati</taxon>
        <taxon>Pseudomonadota</taxon>
        <taxon>Betaproteobacteria</taxon>
        <taxon>Burkholderiales</taxon>
        <taxon>Burkholderiaceae</taxon>
        <taxon>Cupriavidus</taxon>
    </lineage>
</organism>
<gene>
    <name evidence="1" type="ORF">CO2235_200061</name>
</gene>
<evidence type="ECO:0008006" key="2">
    <source>
        <dbReference type="Google" id="ProtNLM"/>
    </source>
</evidence>
<protein>
    <recommendedName>
        <fullName evidence="2">Transposase</fullName>
    </recommendedName>
</protein>
<comment type="caution">
    <text evidence="1">The sequence shown here is derived from an EMBL/GenBank/DDBJ whole genome shotgun (WGS) entry which is preliminary data.</text>
</comment>
<accession>A0A375G5H4</accession>
<dbReference type="EMBL" id="OGUS01000121">
    <property type="protein sequence ID" value="SPC14205.1"/>
    <property type="molecule type" value="Genomic_DNA"/>
</dbReference>
<reference evidence="1" key="1">
    <citation type="submission" date="2018-01" db="EMBL/GenBank/DDBJ databases">
        <authorList>
            <person name="Clerissi C."/>
        </authorList>
    </citation>
    <scope>NUCLEOTIDE SEQUENCE</scope>
    <source>
        <strain evidence="1">Cupriavidus oxalaticus LMG 2235</strain>
    </source>
</reference>
<dbReference type="Proteomes" id="UP000256862">
    <property type="component" value="Chromosome CO2235"/>
</dbReference>
<sequence>MQQMPEVVALQIKAKLGILRFRYRGGDDITAGIVAMSAALSSRTCECCGQPGRLLNGRASCERHQESAESAGSGGESAAC</sequence>
<dbReference type="AlphaFoldDB" id="A0A375G5H4"/>
<proteinExistence type="predicted"/>
<evidence type="ECO:0000313" key="1">
    <source>
        <dbReference type="EMBL" id="SPC14205.1"/>
    </source>
</evidence>
<name>A0A375G5H4_9BURK</name>